<evidence type="ECO:0000313" key="15">
    <source>
        <dbReference type="Proteomes" id="UP000184171"/>
    </source>
</evidence>
<name>A0A1M6MKG2_MALRU</name>
<feature type="coiled-coil region" evidence="9">
    <location>
        <begin position="453"/>
        <end position="498"/>
    </location>
</feature>
<gene>
    <name evidence="14" type="ORF">SAMN02745165_03309</name>
</gene>
<reference evidence="14 15" key="1">
    <citation type="submission" date="2016-11" db="EMBL/GenBank/DDBJ databases">
        <authorList>
            <person name="Jaros S."/>
            <person name="Januszkiewicz K."/>
            <person name="Wedrychowicz H."/>
        </authorList>
    </citation>
    <scope>NUCLEOTIDE SEQUENCE [LARGE SCALE GENOMIC DNA]</scope>
    <source>
        <strain evidence="14 15">DSM 5091</strain>
    </source>
</reference>
<evidence type="ECO:0000256" key="3">
    <source>
        <dbReference type="ARBA" id="ARBA00022500"/>
    </source>
</evidence>
<dbReference type="STRING" id="1122189.SAMN02745165_03309"/>
<keyword evidence="4 11" id="KW-0812">Transmembrane</keyword>
<evidence type="ECO:0000256" key="1">
    <source>
        <dbReference type="ARBA" id="ARBA00004651"/>
    </source>
</evidence>
<dbReference type="InterPro" id="IPR051310">
    <property type="entry name" value="MCP_chemotaxis"/>
</dbReference>
<keyword evidence="3" id="KW-0145">Chemotaxis</keyword>
<evidence type="ECO:0000256" key="7">
    <source>
        <dbReference type="ARBA" id="ARBA00029447"/>
    </source>
</evidence>
<dbReference type="FunFam" id="1.10.287.950:FF:000001">
    <property type="entry name" value="Methyl-accepting chemotaxis sensory transducer"/>
    <property type="match status" value="1"/>
</dbReference>
<feature type="domain" description="Methyl-accepting transducer" evidence="12">
    <location>
        <begin position="267"/>
        <end position="482"/>
    </location>
</feature>
<dbReference type="EMBL" id="FQZT01000019">
    <property type="protein sequence ID" value="SHJ83904.1"/>
    <property type="molecule type" value="Genomic_DNA"/>
</dbReference>
<evidence type="ECO:0000259" key="13">
    <source>
        <dbReference type="PROSITE" id="PS50885"/>
    </source>
</evidence>
<dbReference type="OrthoDB" id="9791237at2"/>
<dbReference type="CDD" id="cd06225">
    <property type="entry name" value="HAMP"/>
    <property type="match status" value="1"/>
</dbReference>
<dbReference type="Pfam" id="PF00015">
    <property type="entry name" value="MCPsignal"/>
    <property type="match status" value="1"/>
</dbReference>
<protein>
    <submittedName>
        <fullName evidence="14">Methyl-accepting chemotaxis sensory transducer with Cache sensor</fullName>
    </submittedName>
</protein>
<keyword evidence="2" id="KW-1003">Cell membrane</keyword>
<dbReference type="AlphaFoldDB" id="A0A1M6MKG2"/>
<organism evidence="14 15">
    <name type="scientific">Malonomonas rubra DSM 5091</name>
    <dbReference type="NCBI Taxonomy" id="1122189"/>
    <lineage>
        <taxon>Bacteria</taxon>
        <taxon>Pseudomonadati</taxon>
        <taxon>Thermodesulfobacteriota</taxon>
        <taxon>Desulfuromonadia</taxon>
        <taxon>Desulfuromonadales</taxon>
        <taxon>Geopsychrobacteraceae</taxon>
        <taxon>Malonomonas</taxon>
    </lineage>
</organism>
<dbReference type="PANTHER" id="PTHR43531">
    <property type="entry name" value="PROTEIN ICFG"/>
    <property type="match status" value="1"/>
</dbReference>
<dbReference type="InterPro" id="IPR004090">
    <property type="entry name" value="Chemotax_Me-accpt_rcpt"/>
</dbReference>
<dbReference type="Gene3D" id="1.10.287.950">
    <property type="entry name" value="Methyl-accepting chemotaxis protein"/>
    <property type="match status" value="1"/>
</dbReference>
<dbReference type="PANTHER" id="PTHR43531:SF11">
    <property type="entry name" value="METHYL-ACCEPTING CHEMOTAXIS PROTEIN 3"/>
    <property type="match status" value="1"/>
</dbReference>
<dbReference type="PRINTS" id="PR00260">
    <property type="entry name" value="CHEMTRNSDUCR"/>
</dbReference>
<evidence type="ECO:0000313" key="14">
    <source>
        <dbReference type="EMBL" id="SHJ83904.1"/>
    </source>
</evidence>
<dbReference type="InterPro" id="IPR033480">
    <property type="entry name" value="sCache_2"/>
</dbReference>
<keyword evidence="9" id="KW-0175">Coiled coil</keyword>
<dbReference type="InterPro" id="IPR004089">
    <property type="entry name" value="MCPsignal_dom"/>
</dbReference>
<feature type="region of interest" description="Disordered" evidence="10">
    <location>
        <begin position="278"/>
        <end position="307"/>
    </location>
</feature>
<keyword evidence="8" id="KW-0807">Transducer</keyword>
<dbReference type="SMART" id="SM00304">
    <property type="entry name" value="HAMP"/>
    <property type="match status" value="1"/>
</dbReference>
<comment type="similarity">
    <text evidence="7">Belongs to the methyl-accepting chemotaxis (MCP) protein family.</text>
</comment>
<dbReference type="SMART" id="SM00283">
    <property type="entry name" value="MA"/>
    <property type="match status" value="1"/>
</dbReference>
<keyword evidence="6 11" id="KW-0472">Membrane</keyword>
<dbReference type="PROSITE" id="PS50885">
    <property type="entry name" value="HAMP"/>
    <property type="match status" value="1"/>
</dbReference>
<dbReference type="GO" id="GO:0004888">
    <property type="term" value="F:transmembrane signaling receptor activity"/>
    <property type="evidence" value="ECO:0007669"/>
    <property type="project" value="InterPro"/>
</dbReference>
<dbReference type="Pfam" id="PF17200">
    <property type="entry name" value="sCache_2"/>
    <property type="match status" value="1"/>
</dbReference>
<feature type="domain" description="HAMP" evidence="13">
    <location>
        <begin position="210"/>
        <end position="262"/>
    </location>
</feature>
<evidence type="ECO:0000256" key="2">
    <source>
        <dbReference type="ARBA" id="ARBA00022475"/>
    </source>
</evidence>
<proteinExistence type="inferred from homology"/>
<dbReference type="CDD" id="cd18774">
    <property type="entry name" value="PDC2_HK_sensor"/>
    <property type="match status" value="1"/>
</dbReference>
<evidence type="ECO:0000256" key="8">
    <source>
        <dbReference type="PROSITE-ProRule" id="PRU00284"/>
    </source>
</evidence>
<dbReference type="SMART" id="SM01049">
    <property type="entry name" value="Cache_2"/>
    <property type="match status" value="1"/>
</dbReference>
<sequence length="559" mass="60018">MKNLKLAYKIFALSAIIIVAFVVTIGFVYSQAKSNLMAGKNTQVKNVVEAAWSTAGDFARQADEGLISESEAQMRAKEAIRQMRYDGKNYFWISDTDSNVVMHPFKPEWEGTNQAGFADPNGVHIYVELANIAKAKGEGFVAYAWPKPGDPKPVPKMSFTKLVPGWNWAVGSGLYLDDVQKELDKIFYQVLAAVAIVVLISLALVFFIARSITRPVGEAVTMIQRLERGDLTVSLDDNRKDEIGEMAKALNSMCANIGEVVQNVKAAADNVASGSQQLSASSEELSQGATEQAAAAEEASASTEQMSANIKQNADNAMQTEKIAVKSAEVAKEGGEAVAQTVSAMKDIADKISIIEEIARQTNLLALNAAIEAARAGEHGKGFAVVASEVRKLAERSQNAAAEISELSSSSVEVAEKAGSMLDEMLPDIQRTAELVQEISASSKEQDSGADQINKAIQQLDQVIQQNASASEEMASTSEELNSQAEQLQESIAFFQLADHARQSVRHVINPAVQRPAKSKQKALLQSPAAAVKPAVNSGGVEFDLGADADAGDQEFERF</sequence>
<keyword evidence="5 11" id="KW-1133">Transmembrane helix</keyword>
<evidence type="ECO:0000256" key="5">
    <source>
        <dbReference type="ARBA" id="ARBA00022989"/>
    </source>
</evidence>
<evidence type="ECO:0000256" key="6">
    <source>
        <dbReference type="ARBA" id="ARBA00023136"/>
    </source>
</evidence>
<feature type="transmembrane region" description="Helical" evidence="11">
    <location>
        <begin position="6"/>
        <end position="29"/>
    </location>
</feature>
<dbReference type="GO" id="GO:0006935">
    <property type="term" value="P:chemotaxis"/>
    <property type="evidence" value="ECO:0007669"/>
    <property type="project" value="UniProtKB-KW"/>
</dbReference>
<comment type="subcellular location">
    <subcellularLocation>
        <location evidence="1">Cell membrane</location>
        <topology evidence="1">Multi-pass membrane protein</topology>
    </subcellularLocation>
</comment>
<evidence type="ECO:0000256" key="11">
    <source>
        <dbReference type="SAM" id="Phobius"/>
    </source>
</evidence>
<dbReference type="GO" id="GO:0005886">
    <property type="term" value="C:plasma membrane"/>
    <property type="evidence" value="ECO:0007669"/>
    <property type="project" value="UniProtKB-SubCell"/>
</dbReference>
<dbReference type="RefSeq" id="WP_072909842.1">
    <property type="nucleotide sequence ID" value="NZ_FQZT01000019.1"/>
</dbReference>
<evidence type="ECO:0000256" key="9">
    <source>
        <dbReference type="SAM" id="Coils"/>
    </source>
</evidence>
<dbReference type="Pfam" id="PF00672">
    <property type="entry name" value="HAMP"/>
    <property type="match status" value="1"/>
</dbReference>
<dbReference type="InterPro" id="IPR003660">
    <property type="entry name" value="HAMP_dom"/>
</dbReference>
<evidence type="ECO:0000256" key="4">
    <source>
        <dbReference type="ARBA" id="ARBA00022692"/>
    </source>
</evidence>
<dbReference type="GO" id="GO:0007165">
    <property type="term" value="P:signal transduction"/>
    <property type="evidence" value="ECO:0007669"/>
    <property type="project" value="UniProtKB-KW"/>
</dbReference>
<dbReference type="PROSITE" id="PS50111">
    <property type="entry name" value="CHEMOTAXIS_TRANSDUC_2"/>
    <property type="match status" value="1"/>
</dbReference>
<dbReference type="Gene3D" id="3.30.450.20">
    <property type="entry name" value="PAS domain"/>
    <property type="match status" value="1"/>
</dbReference>
<dbReference type="SUPFAM" id="SSF58104">
    <property type="entry name" value="Methyl-accepting chemotaxis protein (MCP) signaling domain"/>
    <property type="match status" value="1"/>
</dbReference>
<feature type="compositionally biased region" description="Low complexity" evidence="10">
    <location>
        <begin position="278"/>
        <end position="305"/>
    </location>
</feature>
<evidence type="ECO:0000259" key="12">
    <source>
        <dbReference type="PROSITE" id="PS50111"/>
    </source>
</evidence>
<dbReference type="Proteomes" id="UP000184171">
    <property type="component" value="Unassembled WGS sequence"/>
</dbReference>
<accession>A0A1M6MKG2</accession>
<keyword evidence="15" id="KW-1185">Reference proteome</keyword>
<evidence type="ECO:0000256" key="10">
    <source>
        <dbReference type="SAM" id="MobiDB-lite"/>
    </source>
</evidence>
<feature type="transmembrane region" description="Helical" evidence="11">
    <location>
        <begin position="186"/>
        <end position="209"/>
    </location>
</feature>